<dbReference type="PANTHER" id="PTHR11895">
    <property type="entry name" value="TRANSAMIDASE"/>
    <property type="match status" value="1"/>
</dbReference>
<dbReference type="Gene3D" id="3.90.1300.10">
    <property type="entry name" value="Amidase signature (AS) domain"/>
    <property type="match status" value="1"/>
</dbReference>
<dbReference type="Proteomes" id="UP000198346">
    <property type="component" value="Unassembled WGS sequence"/>
</dbReference>
<evidence type="ECO:0000313" key="4">
    <source>
        <dbReference type="Proteomes" id="UP000198346"/>
    </source>
</evidence>
<name>A0A239PL12_9PROT</name>
<dbReference type="InterPro" id="IPR020556">
    <property type="entry name" value="Amidase_CS"/>
</dbReference>
<dbReference type="PANTHER" id="PTHR11895:SF7">
    <property type="entry name" value="GLUTAMYL-TRNA(GLN) AMIDOTRANSFERASE SUBUNIT A, MITOCHONDRIAL"/>
    <property type="match status" value="1"/>
</dbReference>
<dbReference type="InterPro" id="IPR006311">
    <property type="entry name" value="TAT_signal"/>
</dbReference>
<dbReference type="EMBL" id="FZQA01000001">
    <property type="protein sequence ID" value="SNT68009.1"/>
    <property type="molecule type" value="Genomic_DNA"/>
</dbReference>
<dbReference type="InterPro" id="IPR000120">
    <property type="entry name" value="Amidase"/>
</dbReference>
<protein>
    <submittedName>
        <fullName evidence="3">Amidase</fullName>
    </submittedName>
</protein>
<accession>A0A239PL12</accession>
<sequence length="513" mass="52906">MADDMERPRGRAAAGLTRRAALKAGAAMAAALAAAGCGREASRGAPSGPDDLARLDATALARHIREGHLTAREAVEAAAARIARLEDRLGAFAALDVEAALDRLDGADPAAPLYGVPFAMKDLNEYPGLPFRRGSALFRDAIGQTMTAYTARLDAAGLVTLGKSQTPEFGLLPTTEPLAYRPTANPWALGHSAGGSSGGAAALVAARILPVAQASDGGGSIRIPAACCGVFGLKPSRGRFPDQGTGGRAFDLAVKHAVSLSVRDSAFLLALTEREDGPHAPVGFVAPAALAPLKIAVSLKDGAGRRPDPAVAAAVEEAARLLESMGHEIVPVETTPYEFPGGADAFNAVWAHGAAQIRQLAAQLAGAPPERTGVLEPFTLGLAAAFDALGETGLAEAVGLLDRFAAQTVRWLEDYDAWLTPVLGAPPVRLGEVAGDVPFDALVERLGRYAAYTPIHNVAGTPAMSVPFAWTEDGLPVGVQLSARPGADALLLRLAYALEEARPWADKIPPLAA</sequence>
<proteinExistence type="inferred from homology"/>
<feature type="domain" description="Amidase" evidence="2">
    <location>
        <begin position="73"/>
        <end position="492"/>
    </location>
</feature>
<evidence type="ECO:0000256" key="1">
    <source>
        <dbReference type="ARBA" id="ARBA00009199"/>
    </source>
</evidence>
<dbReference type="SUPFAM" id="SSF75304">
    <property type="entry name" value="Amidase signature (AS) enzymes"/>
    <property type="match status" value="1"/>
</dbReference>
<dbReference type="PROSITE" id="PS51318">
    <property type="entry name" value="TAT"/>
    <property type="match status" value="1"/>
</dbReference>
<dbReference type="AlphaFoldDB" id="A0A239PL12"/>
<evidence type="ECO:0000259" key="2">
    <source>
        <dbReference type="Pfam" id="PF01425"/>
    </source>
</evidence>
<gene>
    <name evidence="3" type="ORF">SAMN06297382_0505</name>
</gene>
<keyword evidence="4" id="KW-1185">Reference proteome</keyword>
<reference evidence="3 4" key="1">
    <citation type="submission" date="2017-07" db="EMBL/GenBank/DDBJ databases">
        <authorList>
            <person name="Sun Z.S."/>
            <person name="Albrecht U."/>
            <person name="Echele G."/>
            <person name="Lee C.C."/>
        </authorList>
    </citation>
    <scope>NUCLEOTIDE SEQUENCE [LARGE SCALE GENOMIC DNA]</scope>
    <source>
        <strain evidence="3 4">CGMCC 1.12710</strain>
    </source>
</reference>
<dbReference type="Pfam" id="PF01425">
    <property type="entry name" value="Amidase"/>
    <property type="match status" value="1"/>
</dbReference>
<dbReference type="InterPro" id="IPR023631">
    <property type="entry name" value="Amidase_dom"/>
</dbReference>
<dbReference type="PROSITE" id="PS00571">
    <property type="entry name" value="AMIDASES"/>
    <property type="match status" value="1"/>
</dbReference>
<organism evidence="3 4">
    <name type="scientific">Amphiplicatus metriothermophilus</name>
    <dbReference type="NCBI Taxonomy" id="1519374"/>
    <lineage>
        <taxon>Bacteria</taxon>
        <taxon>Pseudomonadati</taxon>
        <taxon>Pseudomonadota</taxon>
        <taxon>Alphaproteobacteria</taxon>
        <taxon>Parvularculales</taxon>
        <taxon>Parvularculaceae</taxon>
        <taxon>Amphiplicatus</taxon>
    </lineage>
</organism>
<dbReference type="GO" id="GO:0003824">
    <property type="term" value="F:catalytic activity"/>
    <property type="evidence" value="ECO:0007669"/>
    <property type="project" value="InterPro"/>
</dbReference>
<dbReference type="InterPro" id="IPR036928">
    <property type="entry name" value="AS_sf"/>
</dbReference>
<comment type="similarity">
    <text evidence="1">Belongs to the amidase family.</text>
</comment>
<evidence type="ECO:0000313" key="3">
    <source>
        <dbReference type="EMBL" id="SNT68009.1"/>
    </source>
</evidence>